<evidence type="ECO:0000313" key="2">
    <source>
        <dbReference type="EMBL" id="PQM44045.1"/>
    </source>
</evidence>
<dbReference type="EMBL" id="PPEA01001021">
    <property type="protein sequence ID" value="PQM44045.1"/>
    <property type="molecule type" value="Genomic_DNA"/>
</dbReference>
<protein>
    <submittedName>
        <fullName evidence="2">Uncharacterized protein</fullName>
    </submittedName>
</protein>
<dbReference type="AlphaFoldDB" id="A0A2S8BBL7"/>
<evidence type="ECO:0000256" key="1">
    <source>
        <dbReference type="SAM" id="MobiDB-lite"/>
    </source>
</evidence>
<name>A0A2S8BBL7_9MYCO</name>
<feature type="region of interest" description="Disordered" evidence="1">
    <location>
        <begin position="56"/>
        <end position="91"/>
    </location>
</feature>
<sequence length="91" mass="9288">MTVTSWPWNVGRSSAVVIAAIGAASSSRNCSRAAGTPASIGRYAAPDFSTPRIATTASTDRENSSATDLPGPAPWSASRCASRLDASSTSR</sequence>
<accession>A0A2S8BBL7</accession>
<evidence type="ECO:0000313" key="3">
    <source>
        <dbReference type="Proteomes" id="UP000238296"/>
    </source>
</evidence>
<dbReference type="Proteomes" id="UP000238296">
    <property type="component" value="Unassembled WGS sequence"/>
</dbReference>
<gene>
    <name evidence="2" type="ORF">C1Y40_05796</name>
</gene>
<organism evidence="2 3">
    <name type="scientific">Mycobacterium talmoniae</name>
    <dbReference type="NCBI Taxonomy" id="1858794"/>
    <lineage>
        <taxon>Bacteria</taxon>
        <taxon>Bacillati</taxon>
        <taxon>Actinomycetota</taxon>
        <taxon>Actinomycetes</taxon>
        <taxon>Mycobacteriales</taxon>
        <taxon>Mycobacteriaceae</taxon>
        <taxon>Mycobacterium</taxon>
    </lineage>
</organism>
<proteinExistence type="predicted"/>
<reference evidence="2 3" key="1">
    <citation type="journal article" date="2017" name="Int. J. Syst. Evol. Microbiol.">
        <title>Mycobacterium talmoniae sp. nov., a slowly growing mycobacterium isolated from human respiratory samples.</title>
        <authorList>
            <person name="Davidson R.M."/>
            <person name="DeGroote M.A."/>
            <person name="Marola J.L."/>
            <person name="Buss S."/>
            <person name="Jones V."/>
            <person name="McNeil M.R."/>
            <person name="Freifeld A.G."/>
            <person name="Elaine Epperson L."/>
            <person name="Hasan N.A."/>
            <person name="Jackson M."/>
            <person name="Iwen P.C."/>
            <person name="Salfinger M."/>
            <person name="Strong M."/>
        </authorList>
    </citation>
    <scope>NUCLEOTIDE SEQUENCE [LARGE SCALE GENOMIC DNA]</scope>
    <source>
        <strain evidence="2 3">ATCC BAA-2683</strain>
    </source>
</reference>
<comment type="caution">
    <text evidence="2">The sequence shown here is derived from an EMBL/GenBank/DDBJ whole genome shotgun (WGS) entry which is preliminary data.</text>
</comment>